<evidence type="ECO:0000256" key="2">
    <source>
        <dbReference type="ARBA" id="ARBA00009583"/>
    </source>
</evidence>
<protein>
    <submittedName>
        <fullName evidence="7">Uncharacterized protein</fullName>
    </submittedName>
</protein>
<feature type="transmembrane region" description="Helical" evidence="6">
    <location>
        <begin position="230"/>
        <end position="251"/>
    </location>
</feature>
<dbReference type="GO" id="GO:0016020">
    <property type="term" value="C:membrane"/>
    <property type="evidence" value="ECO:0007669"/>
    <property type="project" value="UniProtKB-SubCell"/>
</dbReference>
<dbReference type="PANTHER" id="PTHR31893">
    <property type="entry name" value="TRANSMEMBRANE PROTEIN 151 HOMOLOG"/>
    <property type="match status" value="1"/>
</dbReference>
<dbReference type="Pfam" id="PF14857">
    <property type="entry name" value="TMEM151"/>
    <property type="match status" value="1"/>
</dbReference>
<evidence type="ECO:0000313" key="8">
    <source>
        <dbReference type="Proteomes" id="UP000023152"/>
    </source>
</evidence>
<gene>
    <name evidence="7" type="ORF">RFI_11953</name>
</gene>
<sequence length="255" mass="29701">MLNNSNFDSVLENAGYIVKYFTEEQDAINYCHDRNNKDGIQAIIATFLEEKREKICAAGLFFFFLCVHYFFFQQKNGVKTGYEGNRVKKAISITWQKKMDEDEAAPPPLPTFAVHELEKEEFLNGLVSKRVLLKARKKVMTHRSQGTYKYTLCEDVSETYPKIDFELAKLTLVKSYSFKNQATKKHYDEMLARFIRHNNKDEHYTFSETMSLRGFKDKMLVKLGGKPNAMPWYVVYICMCGYLCSYVCFVAQLSC</sequence>
<organism evidence="7 8">
    <name type="scientific">Reticulomyxa filosa</name>
    <dbReference type="NCBI Taxonomy" id="46433"/>
    <lineage>
        <taxon>Eukaryota</taxon>
        <taxon>Sar</taxon>
        <taxon>Rhizaria</taxon>
        <taxon>Retaria</taxon>
        <taxon>Foraminifera</taxon>
        <taxon>Monothalamids</taxon>
        <taxon>Reticulomyxidae</taxon>
        <taxon>Reticulomyxa</taxon>
    </lineage>
</organism>
<keyword evidence="5 6" id="KW-0472">Membrane</keyword>
<dbReference type="EMBL" id="ASPP01008704">
    <property type="protein sequence ID" value="ETO25187.1"/>
    <property type="molecule type" value="Genomic_DNA"/>
</dbReference>
<evidence type="ECO:0000256" key="6">
    <source>
        <dbReference type="SAM" id="Phobius"/>
    </source>
</evidence>
<accession>X6NIL2</accession>
<evidence type="ECO:0000256" key="5">
    <source>
        <dbReference type="ARBA" id="ARBA00023136"/>
    </source>
</evidence>
<dbReference type="InterPro" id="IPR026767">
    <property type="entry name" value="Tmem151"/>
</dbReference>
<reference evidence="7 8" key="1">
    <citation type="journal article" date="2013" name="Curr. Biol.">
        <title>The Genome of the Foraminiferan Reticulomyxa filosa.</title>
        <authorList>
            <person name="Glockner G."/>
            <person name="Hulsmann N."/>
            <person name="Schleicher M."/>
            <person name="Noegel A.A."/>
            <person name="Eichinger L."/>
            <person name="Gallinger C."/>
            <person name="Pawlowski J."/>
            <person name="Sierra R."/>
            <person name="Euteneuer U."/>
            <person name="Pillet L."/>
            <person name="Moustafa A."/>
            <person name="Platzer M."/>
            <person name="Groth M."/>
            <person name="Szafranski K."/>
            <person name="Schliwa M."/>
        </authorList>
    </citation>
    <scope>NUCLEOTIDE SEQUENCE [LARGE SCALE GENOMIC DNA]</scope>
</reference>
<evidence type="ECO:0000313" key="7">
    <source>
        <dbReference type="EMBL" id="ETO25187.1"/>
    </source>
</evidence>
<name>X6NIL2_RETFI</name>
<keyword evidence="4 6" id="KW-1133">Transmembrane helix</keyword>
<comment type="similarity">
    <text evidence="2">Belongs to the TMEM151 family.</text>
</comment>
<dbReference type="AlphaFoldDB" id="X6NIL2"/>
<dbReference type="Proteomes" id="UP000023152">
    <property type="component" value="Unassembled WGS sequence"/>
</dbReference>
<comment type="caution">
    <text evidence="7">The sequence shown here is derived from an EMBL/GenBank/DDBJ whole genome shotgun (WGS) entry which is preliminary data.</text>
</comment>
<evidence type="ECO:0000256" key="4">
    <source>
        <dbReference type="ARBA" id="ARBA00022989"/>
    </source>
</evidence>
<keyword evidence="3 6" id="KW-0812">Transmembrane</keyword>
<dbReference type="PANTHER" id="PTHR31893:SF5">
    <property type="entry name" value="TRANSMEMBRANE PROTEIN 151 HOMOLOG"/>
    <property type="match status" value="1"/>
</dbReference>
<feature type="transmembrane region" description="Helical" evidence="6">
    <location>
        <begin position="55"/>
        <end position="72"/>
    </location>
</feature>
<keyword evidence="8" id="KW-1185">Reference proteome</keyword>
<evidence type="ECO:0000256" key="1">
    <source>
        <dbReference type="ARBA" id="ARBA00004141"/>
    </source>
</evidence>
<comment type="subcellular location">
    <subcellularLocation>
        <location evidence="1">Membrane</location>
        <topology evidence="1">Multi-pass membrane protein</topology>
    </subcellularLocation>
</comment>
<evidence type="ECO:0000256" key="3">
    <source>
        <dbReference type="ARBA" id="ARBA00022692"/>
    </source>
</evidence>
<proteinExistence type="inferred from homology"/>